<dbReference type="GO" id="GO:0042162">
    <property type="term" value="F:telomeric DNA binding"/>
    <property type="evidence" value="ECO:0007669"/>
    <property type="project" value="TreeGrafter"/>
</dbReference>
<accession>A0A443R0P2</accession>
<dbReference type="PANTHER" id="PTHR12604:SF2">
    <property type="entry name" value="X-RAY REPAIR CROSS-COMPLEMENTING PROTEIN 6"/>
    <property type="match status" value="1"/>
</dbReference>
<dbReference type="InterPro" id="IPR005161">
    <property type="entry name" value="Ku_N"/>
</dbReference>
<dbReference type="GO" id="GO:0003690">
    <property type="term" value="F:double-stranded DNA binding"/>
    <property type="evidence" value="ECO:0007669"/>
    <property type="project" value="TreeGrafter"/>
</dbReference>
<dbReference type="Pfam" id="PF03731">
    <property type="entry name" value="Ku_N"/>
    <property type="match status" value="1"/>
</dbReference>
<feature type="non-terminal residue" evidence="2">
    <location>
        <position position="1"/>
    </location>
</feature>
<dbReference type="SUPFAM" id="SSF53300">
    <property type="entry name" value="vWA-like"/>
    <property type="match status" value="1"/>
</dbReference>
<gene>
    <name evidence="2" type="ORF">B4U80_14726</name>
</gene>
<comment type="caution">
    <text evidence="2">The sequence shown here is derived from an EMBL/GenBank/DDBJ whole genome shotgun (WGS) entry which is preliminary data.</text>
</comment>
<proteinExistence type="predicted"/>
<feature type="domain" description="Ku70/Ku80 N-terminal alpha/beta" evidence="1">
    <location>
        <begin position="6"/>
        <end position="97"/>
    </location>
</feature>
<name>A0A443R0P2_9ACAR</name>
<dbReference type="VEuPathDB" id="VectorBase:LDEU014115"/>
<dbReference type="GO" id="GO:0043564">
    <property type="term" value="C:Ku70:Ku80 complex"/>
    <property type="evidence" value="ECO:0007669"/>
    <property type="project" value="TreeGrafter"/>
</dbReference>
<dbReference type="GO" id="GO:0000723">
    <property type="term" value="P:telomere maintenance"/>
    <property type="evidence" value="ECO:0007669"/>
    <property type="project" value="TreeGrafter"/>
</dbReference>
<feature type="non-terminal residue" evidence="2">
    <location>
        <position position="108"/>
    </location>
</feature>
<dbReference type="Proteomes" id="UP000288716">
    <property type="component" value="Unassembled WGS sequence"/>
</dbReference>
<dbReference type="AlphaFoldDB" id="A0A443R0P2"/>
<evidence type="ECO:0000313" key="3">
    <source>
        <dbReference type="Proteomes" id="UP000288716"/>
    </source>
</evidence>
<dbReference type="STRING" id="299467.A0A443R0P2"/>
<dbReference type="GO" id="GO:0006303">
    <property type="term" value="P:double-strand break repair via nonhomologous end joining"/>
    <property type="evidence" value="ECO:0007669"/>
    <property type="project" value="TreeGrafter"/>
</dbReference>
<dbReference type="PANTHER" id="PTHR12604">
    <property type="entry name" value="KU AUTOANTIGEN DNA HELICASE"/>
    <property type="match status" value="1"/>
</dbReference>
<protein>
    <submittedName>
        <fullName evidence="2">X-ray repair cross-complementing protein 5-like protein</fullName>
    </submittedName>
</protein>
<dbReference type="EMBL" id="NCKV01050459">
    <property type="protein sequence ID" value="RWS08823.1"/>
    <property type="molecule type" value="Genomic_DNA"/>
</dbReference>
<reference evidence="2 3" key="1">
    <citation type="journal article" date="2018" name="Gigascience">
        <title>Genomes of trombidid mites reveal novel predicted allergens and laterally-transferred genes associated with secondary metabolism.</title>
        <authorList>
            <person name="Dong X."/>
            <person name="Chaisiri K."/>
            <person name="Xia D."/>
            <person name="Armstrong S.D."/>
            <person name="Fang Y."/>
            <person name="Donnelly M.J."/>
            <person name="Kadowaki T."/>
            <person name="McGarry J.W."/>
            <person name="Darby A.C."/>
            <person name="Makepeace B.L."/>
        </authorList>
    </citation>
    <scope>NUCLEOTIDE SEQUENCE [LARGE SCALE GENOMIC DNA]</scope>
    <source>
        <strain evidence="2">UoL-UT</strain>
    </source>
</reference>
<organism evidence="2 3">
    <name type="scientific">Leptotrombidium deliense</name>
    <dbReference type="NCBI Taxonomy" id="299467"/>
    <lineage>
        <taxon>Eukaryota</taxon>
        <taxon>Metazoa</taxon>
        <taxon>Ecdysozoa</taxon>
        <taxon>Arthropoda</taxon>
        <taxon>Chelicerata</taxon>
        <taxon>Arachnida</taxon>
        <taxon>Acari</taxon>
        <taxon>Acariformes</taxon>
        <taxon>Trombidiformes</taxon>
        <taxon>Prostigmata</taxon>
        <taxon>Anystina</taxon>
        <taxon>Parasitengona</taxon>
        <taxon>Trombiculoidea</taxon>
        <taxon>Trombiculidae</taxon>
        <taxon>Leptotrombidium</taxon>
    </lineage>
</organism>
<evidence type="ECO:0000259" key="1">
    <source>
        <dbReference type="Pfam" id="PF03731"/>
    </source>
</evidence>
<evidence type="ECO:0000313" key="2">
    <source>
        <dbReference type="EMBL" id="RWS08823.1"/>
    </source>
</evidence>
<dbReference type="Gene3D" id="3.40.50.410">
    <property type="entry name" value="von Willebrand factor, type A domain"/>
    <property type="match status" value="1"/>
</dbReference>
<sequence length="108" mass="12711">FTEKEFSNKYGINENYSLAELLWLCNGLFNKEKKKYYMKSVLLFTNEDNPFEADKQKRNKSISRAAEVKLNQIIIDVIPMCAGFNFEYFYDDIVTVPRSGKTEDFKPE</sequence>
<keyword evidence="3" id="KW-1185">Reference proteome</keyword>
<dbReference type="InterPro" id="IPR036465">
    <property type="entry name" value="vWFA_dom_sf"/>
</dbReference>
<dbReference type="OrthoDB" id="3249161at2759"/>